<name>A0A7J9MMF2_GOSSC</name>
<reference evidence="2 3" key="1">
    <citation type="journal article" date="2019" name="Genome Biol. Evol.">
        <title>Insights into the evolution of the New World diploid cottons (Gossypium, subgenus Houzingenia) based on genome sequencing.</title>
        <authorList>
            <person name="Grover C.E."/>
            <person name="Arick M.A. 2nd"/>
            <person name="Thrash A."/>
            <person name="Conover J.L."/>
            <person name="Sanders W.S."/>
            <person name="Peterson D.G."/>
            <person name="Frelichowski J.E."/>
            <person name="Scheffler J.A."/>
            <person name="Scheffler B.E."/>
            <person name="Wendel J.F."/>
        </authorList>
    </citation>
    <scope>NUCLEOTIDE SEQUENCE [LARGE SCALE GENOMIC DNA]</scope>
    <source>
        <strain evidence="2">1</strain>
        <tissue evidence="2">Leaf</tissue>
    </source>
</reference>
<dbReference type="OrthoDB" id="998310at2759"/>
<keyword evidence="3" id="KW-1185">Reference proteome</keyword>
<organism evidence="2 3">
    <name type="scientific">Gossypium schwendimanii</name>
    <name type="common">Cotton</name>
    <dbReference type="NCBI Taxonomy" id="34291"/>
    <lineage>
        <taxon>Eukaryota</taxon>
        <taxon>Viridiplantae</taxon>
        <taxon>Streptophyta</taxon>
        <taxon>Embryophyta</taxon>
        <taxon>Tracheophyta</taxon>
        <taxon>Spermatophyta</taxon>
        <taxon>Magnoliopsida</taxon>
        <taxon>eudicotyledons</taxon>
        <taxon>Gunneridae</taxon>
        <taxon>Pentapetalae</taxon>
        <taxon>rosids</taxon>
        <taxon>malvids</taxon>
        <taxon>Malvales</taxon>
        <taxon>Malvaceae</taxon>
        <taxon>Malvoideae</taxon>
        <taxon>Gossypium</taxon>
    </lineage>
</organism>
<feature type="region of interest" description="Disordered" evidence="1">
    <location>
        <begin position="114"/>
        <end position="155"/>
    </location>
</feature>
<comment type="caution">
    <text evidence="2">The sequence shown here is derived from an EMBL/GenBank/DDBJ whole genome shotgun (WGS) entry which is preliminary data.</text>
</comment>
<dbReference type="AlphaFoldDB" id="A0A7J9MMF2"/>
<dbReference type="Proteomes" id="UP000593576">
    <property type="component" value="Unassembled WGS sequence"/>
</dbReference>
<evidence type="ECO:0000256" key="1">
    <source>
        <dbReference type="SAM" id="MobiDB-lite"/>
    </source>
</evidence>
<evidence type="ECO:0000313" key="2">
    <source>
        <dbReference type="EMBL" id="MBA0872161.1"/>
    </source>
</evidence>
<proteinExistence type="predicted"/>
<accession>A0A7J9MMF2</accession>
<feature type="compositionally biased region" description="Polar residues" evidence="1">
    <location>
        <begin position="141"/>
        <end position="155"/>
    </location>
</feature>
<gene>
    <name evidence="2" type="ORF">Goshw_008250</name>
</gene>
<protein>
    <submittedName>
        <fullName evidence="2">Uncharacterized protein</fullName>
    </submittedName>
</protein>
<dbReference type="EMBL" id="JABFAF010000012">
    <property type="protein sequence ID" value="MBA0872161.1"/>
    <property type="molecule type" value="Genomic_DNA"/>
</dbReference>
<evidence type="ECO:0000313" key="3">
    <source>
        <dbReference type="Proteomes" id="UP000593576"/>
    </source>
</evidence>
<sequence length="155" mass="18360">MSYADPRIQECILTEFLVNRNIWHIKVPLIVFAMVEMHKFDQVMRQLKFRQSILPSPQDIEKLHEVNLLERIDEVRRNAMKNISTFGSIGIQLATFLDYMIWFRHHNKPYLLSEEERTRQHRHRRPRQSCMNPRSGVHASMESSSAPTLYVAPTS</sequence>